<dbReference type="AlphaFoldDB" id="A0A9W6BVB8"/>
<proteinExistence type="predicted"/>
<protein>
    <submittedName>
        <fullName evidence="1">Uncharacterized protein</fullName>
    </submittedName>
</protein>
<evidence type="ECO:0000313" key="1">
    <source>
        <dbReference type="EMBL" id="GLC59156.1"/>
    </source>
</evidence>
<sequence length="242" mass="27228">MAPVKDATEKAPRDVSRFAMPKACITYDKMGRIIYGLTDTPHRGLIGHHFERVKDQLNMVAEQRVLRPQTGRRGAAREALEKEWARREHAAQHRHVRDVADFYLRTSADNPLAAGRIPVAVTTRPRTASTSLRVYNEGELPYTLRTHVGPNMAATMVEDAEGEQRVARQRSERDKDMFDKVAAAKVFARRTCQEHPHGLTKLAISKLVAEDSGLMQMADVTSLRYMSEPETAKGRMNPVVRG</sequence>
<reference evidence="1 2" key="1">
    <citation type="journal article" date="2023" name="Commun. Biol.">
        <title>Reorganization of the ancestral sex-determining regions during the evolution of trioecy in Pleodorina starrii.</title>
        <authorList>
            <person name="Takahashi K."/>
            <person name="Suzuki S."/>
            <person name="Kawai-Toyooka H."/>
            <person name="Yamamoto K."/>
            <person name="Hamaji T."/>
            <person name="Ootsuki R."/>
            <person name="Yamaguchi H."/>
            <person name="Kawachi M."/>
            <person name="Higashiyama T."/>
            <person name="Nozaki H."/>
        </authorList>
    </citation>
    <scope>NUCLEOTIDE SEQUENCE [LARGE SCALE GENOMIC DNA]</scope>
    <source>
        <strain evidence="1 2">NIES-4479</strain>
    </source>
</reference>
<dbReference type="EMBL" id="BRXU01000026">
    <property type="protein sequence ID" value="GLC59156.1"/>
    <property type="molecule type" value="Genomic_DNA"/>
</dbReference>
<dbReference type="Proteomes" id="UP001165080">
    <property type="component" value="Unassembled WGS sequence"/>
</dbReference>
<comment type="caution">
    <text evidence="1">The sequence shown here is derived from an EMBL/GenBank/DDBJ whole genome shotgun (WGS) entry which is preliminary data.</text>
</comment>
<organism evidence="1 2">
    <name type="scientific">Pleodorina starrii</name>
    <dbReference type="NCBI Taxonomy" id="330485"/>
    <lineage>
        <taxon>Eukaryota</taxon>
        <taxon>Viridiplantae</taxon>
        <taxon>Chlorophyta</taxon>
        <taxon>core chlorophytes</taxon>
        <taxon>Chlorophyceae</taxon>
        <taxon>CS clade</taxon>
        <taxon>Chlamydomonadales</taxon>
        <taxon>Volvocaceae</taxon>
        <taxon>Pleodorina</taxon>
    </lineage>
</organism>
<evidence type="ECO:0000313" key="2">
    <source>
        <dbReference type="Proteomes" id="UP001165080"/>
    </source>
</evidence>
<accession>A0A9W6BVB8</accession>
<keyword evidence="2" id="KW-1185">Reference proteome</keyword>
<name>A0A9W6BVB8_9CHLO</name>
<gene>
    <name evidence="1" type="primary">PLEST009678</name>
    <name evidence="1" type="ORF">PLESTB_001454500</name>
</gene>